<reference evidence="2 3" key="1">
    <citation type="submission" date="2017-06" db="EMBL/GenBank/DDBJ databases">
        <title>First complete genome sequences of Xanthomonas citri pv. vignicola strains CFBP 7111, CFBP 7112 and CFBP 7113 using long-read technology.</title>
        <authorList>
            <person name="Ruh M."/>
            <person name="Briand M."/>
            <person name="Bonneau S."/>
            <person name="Jacques M.A."/>
            <person name="Chen N.W.G."/>
        </authorList>
    </citation>
    <scope>NUCLEOTIDE SEQUENCE [LARGE SCALE GENOMIC DNA]</scope>
    <source>
        <strain evidence="2 3">CFBP7111</strain>
    </source>
</reference>
<dbReference type="AlphaFoldDB" id="A0AB33CLX0"/>
<dbReference type="Proteomes" id="UP000198357">
    <property type="component" value="Chromosome"/>
</dbReference>
<evidence type="ECO:0000256" key="1">
    <source>
        <dbReference type="SAM" id="MobiDB-lite"/>
    </source>
</evidence>
<feature type="region of interest" description="Disordered" evidence="1">
    <location>
        <begin position="1"/>
        <end position="43"/>
    </location>
</feature>
<name>A0AB33CLX0_XANCI</name>
<dbReference type="EMBL" id="CP022263">
    <property type="protein sequence ID" value="ASK94430.1"/>
    <property type="molecule type" value="Genomic_DNA"/>
</dbReference>
<proteinExistence type="predicted"/>
<dbReference type="RefSeq" id="WP_089113535.1">
    <property type="nucleotide sequence ID" value="NZ_CP022263.1"/>
</dbReference>
<evidence type="ECO:0000313" key="3">
    <source>
        <dbReference type="Proteomes" id="UP000198357"/>
    </source>
</evidence>
<accession>A0AB33CLX0</accession>
<gene>
    <name evidence="2" type="ORF">XcvCFBP7111P_12340</name>
</gene>
<organism evidence="2 3">
    <name type="scientific">Xanthomonas citri pv. vignicola</name>
    <dbReference type="NCBI Taxonomy" id="473426"/>
    <lineage>
        <taxon>Bacteria</taxon>
        <taxon>Pseudomonadati</taxon>
        <taxon>Pseudomonadota</taxon>
        <taxon>Gammaproteobacteria</taxon>
        <taxon>Lysobacterales</taxon>
        <taxon>Lysobacteraceae</taxon>
        <taxon>Xanthomonas</taxon>
    </lineage>
</organism>
<evidence type="ECO:0000313" key="2">
    <source>
        <dbReference type="EMBL" id="ASK94430.1"/>
    </source>
</evidence>
<sequence>MRDEKDPGTLEMQLPRKQGRPPKFSSGAMSAAERAKRYRQGLRNEARQVVPTIVLDAEGDPLRDTAILEALRRAMLKGDGPAVHAITDELRMRYCRKS</sequence>
<protein>
    <submittedName>
        <fullName evidence="2">Uncharacterized protein</fullName>
    </submittedName>
</protein>